<sequence>MAALHRYAILDTPPEPDFDDIARLLADSFEAPIAIVNLVASDRQWFKAEIGLGLRETSLDVSICAHALLRQGVMVVPDTRDDPRFASNPLVAAEGGLRFYAGAVLSTVAGLPIGTLCVLDRKPRPEGITPRQHFLLEVLARQVMSQLELRRAITRRDMRTEALRAETREREQAEAALKESQRRYQSLFDSIDAGFCVIQLEYDADGTAHDYRFLETNPAFAEQTGLHDAIGHPLRELAPDTARYWIDVFGGAPSTGLTIRLEEPTPTADGNWYEIHAFRIGAPEDRQVAVLSNQITARRRSELALRELNATLDARVTEAMAAREAAHEALRQSQKLEAIGQLTGGVAHDFNNLLTVIRGSVDLLRRPDLPPDKRMRYIDAIGDTADRAAKVTGQLLAFARRQALTPILFDVGRSLSETADMLGTLSGACIETEARVPDEAFHILADRAQFDTAIINIGINARDAMKGEGRLVIVAEAVTEIPARRAHGPVAGDFIAVSITDTGPGIAEADIDRIFEPFFTTKGVGEGTGLGLSQVIGFAKQSGGDVRVESVASQGTTFTLYLPRAARPTDGVSEPDGLDTTPVDGDGACVLVVEDNEQVGAFATQALRELGYDSVMAPDASHAMAELAKDSTRFHIVFSDVVMPGMNGLELGTEIRRRYPDLPVILASGYSHVLARHGQQGFELLHKPYSVDQLSRVLHKAIGGRARKPIDIP</sequence>
<evidence type="ECO:0000259" key="9">
    <source>
        <dbReference type="PROSITE" id="PS50110"/>
    </source>
</evidence>
<feature type="modified residue" description="4-aspartylphosphate" evidence="6">
    <location>
        <position position="640"/>
    </location>
</feature>
<gene>
    <name evidence="10" type="ORF">FOY91_07665</name>
</gene>
<dbReference type="SMART" id="SM00448">
    <property type="entry name" value="REC"/>
    <property type="match status" value="1"/>
</dbReference>
<dbReference type="EC" id="2.7.13.3" evidence="2"/>
<evidence type="ECO:0000256" key="3">
    <source>
        <dbReference type="ARBA" id="ARBA00022553"/>
    </source>
</evidence>
<dbReference type="PRINTS" id="PR00344">
    <property type="entry name" value="BCTRLSENSOR"/>
</dbReference>
<dbReference type="SMART" id="SM00387">
    <property type="entry name" value="HATPase_c"/>
    <property type="match status" value="1"/>
</dbReference>
<evidence type="ECO:0000313" key="10">
    <source>
        <dbReference type="EMBL" id="TVV75200.1"/>
    </source>
</evidence>
<keyword evidence="5" id="KW-0418">Kinase</keyword>
<dbReference type="Pfam" id="PF00512">
    <property type="entry name" value="HisKA"/>
    <property type="match status" value="1"/>
</dbReference>
<evidence type="ECO:0000259" key="8">
    <source>
        <dbReference type="PROSITE" id="PS50109"/>
    </source>
</evidence>
<dbReference type="EMBL" id="VNIM01000023">
    <property type="protein sequence ID" value="TVV75200.1"/>
    <property type="molecule type" value="Genomic_DNA"/>
</dbReference>
<feature type="coiled-coil region" evidence="7">
    <location>
        <begin position="163"/>
        <end position="190"/>
    </location>
</feature>
<dbReference type="PANTHER" id="PTHR43065:SF49">
    <property type="entry name" value="HISTIDINE KINASE"/>
    <property type="match status" value="1"/>
</dbReference>
<dbReference type="SMART" id="SM00388">
    <property type="entry name" value="HisKA"/>
    <property type="match status" value="1"/>
</dbReference>
<dbReference type="InterPro" id="IPR036097">
    <property type="entry name" value="HisK_dim/P_sf"/>
</dbReference>
<accession>A0A558R734</accession>
<dbReference type="InterPro" id="IPR003594">
    <property type="entry name" value="HATPase_dom"/>
</dbReference>
<dbReference type="Gene3D" id="1.10.287.130">
    <property type="match status" value="1"/>
</dbReference>
<name>A0A558R734_9SPHN</name>
<dbReference type="InterPro" id="IPR029016">
    <property type="entry name" value="GAF-like_dom_sf"/>
</dbReference>
<dbReference type="Pfam" id="PF01590">
    <property type="entry name" value="GAF"/>
    <property type="match status" value="1"/>
</dbReference>
<feature type="domain" description="Response regulatory" evidence="9">
    <location>
        <begin position="589"/>
        <end position="702"/>
    </location>
</feature>
<dbReference type="InterPro" id="IPR003661">
    <property type="entry name" value="HisK_dim/P_dom"/>
</dbReference>
<reference evidence="10 11" key="1">
    <citation type="submission" date="2019-07" db="EMBL/GenBank/DDBJ databases">
        <title>Sphingomonas solaris sp. nov., isolated from a solar panel from Boston, Massachusetts.</title>
        <authorList>
            <person name="Tanner K."/>
            <person name="Pascual J."/>
            <person name="Mancuso C."/>
            <person name="Pereto J."/>
            <person name="Khalil A."/>
            <person name="Vilanova C."/>
        </authorList>
    </citation>
    <scope>NUCLEOTIDE SEQUENCE [LARGE SCALE GENOMIC DNA]</scope>
    <source>
        <strain evidence="10 11">R4DWN</strain>
    </source>
</reference>
<keyword evidence="11" id="KW-1185">Reference proteome</keyword>
<evidence type="ECO:0000256" key="5">
    <source>
        <dbReference type="ARBA" id="ARBA00022777"/>
    </source>
</evidence>
<organism evidence="10 11">
    <name type="scientific">Alterirhizorhabdus solaris</name>
    <dbReference type="NCBI Taxonomy" id="2529389"/>
    <lineage>
        <taxon>Bacteria</taxon>
        <taxon>Pseudomonadati</taxon>
        <taxon>Pseudomonadota</taxon>
        <taxon>Alphaproteobacteria</taxon>
        <taxon>Sphingomonadales</taxon>
        <taxon>Rhizorhabdaceae</taxon>
        <taxon>Alterirhizorhabdus</taxon>
    </lineage>
</organism>
<dbReference type="InterPro" id="IPR036890">
    <property type="entry name" value="HATPase_C_sf"/>
</dbReference>
<dbReference type="PANTHER" id="PTHR43065">
    <property type="entry name" value="SENSOR HISTIDINE KINASE"/>
    <property type="match status" value="1"/>
</dbReference>
<dbReference type="InterPro" id="IPR003018">
    <property type="entry name" value="GAF"/>
</dbReference>
<comment type="catalytic activity">
    <reaction evidence="1">
        <text>ATP + protein L-histidine = ADP + protein N-phospho-L-histidine.</text>
        <dbReference type="EC" id="2.7.13.3"/>
    </reaction>
</comment>
<evidence type="ECO:0000256" key="4">
    <source>
        <dbReference type="ARBA" id="ARBA00022679"/>
    </source>
</evidence>
<dbReference type="PROSITE" id="PS50110">
    <property type="entry name" value="RESPONSE_REGULATORY"/>
    <property type="match status" value="1"/>
</dbReference>
<proteinExistence type="predicted"/>
<evidence type="ECO:0000256" key="7">
    <source>
        <dbReference type="SAM" id="Coils"/>
    </source>
</evidence>
<keyword evidence="4" id="KW-0808">Transferase</keyword>
<evidence type="ECO:0000313" key="11">
    <source>
        <dbReference type="Proteomes" id="UP000318681"/>
    </source>
</evidence>
<evidence type="ECO:0000256" key="6">
    <source>
        <dbReference type="PROSITE-ProRule" id="PRU00169"/>
    </source>
</evidence>
<keyword evidence="3 6" id="KW-0597">Phosphoprotein</keyword>
<evidence type="ECO:0000256" key="2">
    <source>
        <dbReference type="ARBA" id="ARBA00012438"/>
    </source>
</evidence>
<keyword evidence="7" id="KW-0175">Coiled coil</keyword>
<dbReference type="InterPro" id="IPR035965">
    <property type="entry name" value="PAS-like_dom_sf"/>
</dbReference>
<dbReference type="SUPFAM" id="SSF52172">
    <property type="entry name" value="CheY-like"/>
    <property type="match status" value="1"/>
</dbReference>
<dbReference type="PROSITE" id="PS50109">
    <property type="entry name" value="HIS_KIN"/>
    <property type="match status" value="1"/>
</dbReference>
<dbReference type="InterPro" id="IPR004358">
    <property type="entry name" value="Sig_transdc_His_kin-like_C"/>
</dbReference>
<dbReference type="SMART" id="SM00065">
    <property type="entry name" value="GAF"/>
    <property type="match status" value="1"/>
</dbReference>
<dbReference type="InterPro" id="IPR011006">
    <property type="entry name" value="CheY-like_superfamily"/>
</dbReference>
<dbReference type="InterPro" id="IPR000014">
    <property type="entry name" value="PAS"/>
</dbReference>
<comment type="caution">
    <text evidence="10">The sequence shown here is derived from an EMBL/GenBank/DDBJ whole genome shotgun (WGS) entry which is preliminary data.</text>
</comment>
<dbReference type="SUPFAM" id="SSF55781">
    <property type="entry name" value="GAF domain-like"/>
    <property type="match status" value="1"/>
</dbReference>
<dbReference type="CDD" id="cd00082">
    <property type="entry name" value="HisKA"/>
    <property type="match status" value="1"/>
</dbReference>
<dbReference type="Proteomes" id="UP000318681">
    <property type="component" value="Unassembled WGS sequence"/>
</dbReference>
<dbReference type="SUPFAM" id="SSF55874">
    <property type="entry name" value="ATPase domain of HSP90 chaperone/DNA topoisomerase II/histidine kinase"/>
    <property type="match status" value="1"/>
</dbReference>
<dbReference type="Gene3D" id="3.30.565.10">
    <property type="entry name" value="Histidine kinase-like ATPase, C-terminal domain"/>
    <property type="match status" value="1"/>
</dbReference>
<dbReference type="InterPro" id="IPR005467">
    <property type="entry name" value="His_kinase_dom"/>
</dbReference>
<dbReference type="Pfam" id="PF02518">
    <property type="entry name" value="HATPase_c"/>
    <property type="match status" value="1"/>
</dbReference>
<feature type="domain" description="Histidine kinase" evidence="8">
    <location>
        <begin position="345"/>
        <end position="566"/>
    </location>
</feature>
<dbReference type="Pfam" id="PF00072">
    <property type="entry name" value="Response_reg"/>
    <property type="match status" value="1"/>
</dbReference>
<dbReference type="SUPFAM" id="SSF47384">
    <property type="entry name" value="Homodimeric domain of signal transducing histidine kinase"/>
    <property type="match status" value="1"/>
</dbReference>
<evidence type="ECO:0000256" key="1">
    <source>
        <dbReference type="ARBA" id="ARBA00000085"/>
    </source>
</evidence>
<dbReference type="InterPro" id="IPR001789">
    <property type="entry name" value="Sig_transdc_resp-reg_receiver"/>
</dbReference>
<dbReference type="SUPFAM" id="SSF55785">
    <property type="entry name" value="PYP-like sensor domain (PAS domain)"/>
    <property type="match status" value="1"/>
</dbReference>
<dbReference type="AlphaFoldDB" id="A0A558R734"/>
<dbReference type="Pfam" id="PF13188">
    <property type="entry name" value="PAS_8"/>
    <property type="match status" value="1"/>
</dbReference>
<dbReference type="Gene3D" id="3.30.450.40">
    <property type="match status" value="1"/>
</dbReference>
<dbReference type="OrthoDB" id="9796100at2"/>
<dbReference type="Gene3D" id="3.40.50.2300">
    <property type="match status" value="1"/>
</dbReference>
<dbReference type="Gene3D" id="3.30.450.20">
    <property type="entry name" value="PAS domain"/>
    <property type="match status" value="1"/>
</dbReference>
<protein>
    <recommendedName>
        <fullName evidence="2">histidine kinase</fullName>
        <ecNumber evidence="2">2.7.13.3</ecNumber>
    </recommendedName>
</protein>
<dbReference type="GO" id="GO:0000155">
    <property type="term" value="F:phosphorelay sensor kinase activity"/>
    <property type="evidence" value="ECO:0007669"/>
    <property type="project" value="InterPro"/>
</dbReference>